<reference evidence="7 8" key="1">
    <citation type="journal article" date="2021" name="Int. J. Syst. Evol. Microbiol.">
        <title>Clostridium zeae sp. nov., isolated from corn silage.</title>
        <authorList>
            <person name="Kobayashi H."/>
            <person name="Tanizawa Y."/>
            <person name="Yagura M."/>
            <person name="Sakamoto M."/>
            <person name="Ohkuma M."/>
            <person name="Tohno M."/>
        </authorList>
    </citation>
    <scope>NUCLEOTIDE SEQUENCE [LARGE SCALE GENOMIC DNA]</scope>
    <source>
        <strain evidence="7 8">CSC2</strain>
    </source>
</reference>
<accession>A0ABQ1EE64</accession>
<dbReference type="InterPro" id="IPR050131">
    <property type="entry name" value="Peptidase_S8_subtilisin-like"/>
</dbReference>
<protein>
    <recommendedName>
        <fullName evidence="6">Peptidase S8/S53 domain-containing protein</fullName>
    </recommendedName>
</protein>
<keyword evidence="3 5" id="KW-0378">Hydrolase</keyword>
<comment type="caution">
    <text evidence="7">The sequence shown here is derived from an EMBL/GenBank/DDBJ whole genome shotgun (WGS) entry which is preliminary data.</text>
</comment>
<evidence type="ECO:0000256" key="3">
    <source>
        <dbReference type="ARBA" id="ARBA00022801"/>
    </source>
</evidence>
<evidence type="ECO:0000313" key="7">
    <source>
        <dbReference type="EMBL" id="GFZ33072.1"/>
    </source>
</evidence>
<evidence type="ECO:0000256" key="1">
    <source>
        <dbReference type="ARBA" id="ARBA00011073"/>
    </source>
</evidence>
<comment type="similarity">
    <text evidence="1 5">Belongs to the peptidase S8 family.</text>
</comment>
<dbReference type="Gene3D" id="3.40.50.200">
    <property type="entry name" value="Peptidase S8/S53 domain"/>
    <property type="match status" value="1"/>
</dbReference>
<name>A0ABQ1EE64_9CLOT</name>
<gene>
    <name evidence="7" type="ORF">CSC2_35980</name>
</gene>
<keyword evidence="2 5" id="KW-0645">Protease</keyword>
<feature type="active site" description="Charge relay system" evidence="5">
    <location>
        <position position="57"/>
    </location>
</feature>
<dbReference type="Proteomes" id="UP000663802">
    <property type="component" value="Unassembled WGS sequence"/>
</dbReference>
<evidence type="ECO:0000256" key="5">
    <source>
        <dbReference type="PROSITE-ProRule" id="PRU01240"/>
    </source>
</evidence>
<dbReference type="InterPro" id="IPR036852">
    <property type="entry name" value="Peptidase_S8/S53_dom_sf"/>
</dbReference>
<feature type="active site" description="Charge relay system" evidence="5">
    <location>
        <position position="199"/>
    </location>
</feature>
<dbReference type="SUPFAM" id="SSF52743">
    <property type="entry name" value="Subtilisin-like"/>
    <property type="match status" value="1"/>
</dbReference>
<dbReference type="PANTHER" id="PTHR43806">
    <property type="entry name" value="PEPTIDASE S8"/>
    <property type="match status" value="1"/>
</dbReference>
<dbReference type="PROSITE" id="PS51892">
    <property type="entry name" value="SUBTILASE"/>
    <property type="match status" value="1"/>
</dbReference>
<keyword evidence="4 5" id="KW-0720">Serine protease</keyword>
<feature type="domain" description="Peptidase S8/S53" evidence="6">
    <location>
        <begin position="10"/>
        <end position="217"/>
    </location>
</feature>
<sequence length="238" mass="26905">MASLMEIRKPTVIAIIDSGIKPYVSELNKNIKKLTGFKINDEGFIVQDDDIKPRHDHGTAIALIIKSLCDNVQFIDINILNEKLTTDGRVLISAMIEAVSLKPDIIHLSLGTTKWKYKYYINKIVNDAIKDNILVVSAAENMGRKSYPAYHKKVVGVKGEQFNNITDFRYYKDFYYAPYGIDNIVDADKITSKDICGNSMAAAYISGQIARIIQTEEITNYQEVIKRLKYKGLTNSKI</sequence>
<organism evidence="7 8">
    <name type="scientific">Clostridium zeae</name>
    <dbReference type="NCBI Taxonomy" id="2759022"/>
    <lineage>
        <taxon>Bacteria</taxon>
        <taxon>Bacillati</taxon>
        <taxon>Bacillota</taxon>
        <taxon>Clostridia</taxon>
        <taxon>Eubacteriales</taxon>
        <taxon>Clostridiaceae</taxon>
        <taxon>Clostridium</taxon>
    </lineage>
</organism>
<proteinExistence type="inferred from homology"/>
<dbReference type="EMBL" id="BMBA01000004">
    <property type="protein sequence ID" value="GFZ33072.1"/>
    <property type="molecule type" value="Genomic_DNA"/>
</dbReference>
<keyword evidence="8" id="KW-1185">Reference proteome</keyword>
<feature type="active site" description="Charge relay system" evidence="5">
    <location>
        <position position="17"/>
    </location>
</feature>
<dbReference type="PANTHER" id="PTHR43806:SF11">
    <property type="entry name" value="CEREVISIN-RELATED"/>
    <property type="match status" value="1"/>
</dbReference>
<dbReference type="InterPro" id="IPR000209">
    <property type="entry name" value="Peptidase_S8/S53_dom"/>
</dbReference>
<evidence type="ECO:0000256" key="2">
    <source>
        <dbReference type="ARBA" id="ARBA00022670"/>
    </source>
</evidence>
<dbReference type="Pfam" id="PF00082">
    <property type="entry name" value="Peptidase_S8"/>
    <property type="match status" value="1"/>
</dbReference>
<evidence type="ECO:0000256" key="4">
    <source>
        <dbReference type="ARBA" id="ARBA00022825"/>
    </source>
</evidence>
<dbReference type="RefSeq" id="WP_206871317.1">
    <property type="nucleotide sequence ID" value="NZ_BMBA01000004.1"/>
</dbReference>
<evidence type="ECO:0000259" key="6">
    <source>
        <dbReference type="Pfam" id="PF00082"/>
    </source>
</evidence>
<evidence type="ECO:0000313" key="8">
    <source>
        <dbReference type="Proteomes" id="UP000663802"/>
    </source>
</evidence>